<dbReference type="InterPro" id="IPR050377">
    <property type="entry name" value="Radical_SAM_PqqE_MftC-like"/>
</dbReference>
<evidence type="ECO:0000256" key="2">
    <source>
        <dbReference type="ARBA" id="ARBA00022691"/>
    </source>
</evidence>
<sequence>MDIYRLMKYARRVKSPRLKMLGLWAMHVCRRRYLGLFFDPVLACNLQCRMCYFSDPERRKTLHGVMPIERVRQLADGLFHRALKLQIGCGAEPTLYKDLPEVVRLAKQKQVPYISITTNGNLLTTEKLKALIAAGLDEMTLSVHGLTKTTYETLMQGATFERFLCLLESIKVVRQKHPAFKVRINYTMNTDNVDDLALFPKLFRDVPIDVLQLRPVQKIGNSAYTDFSTDHILEVYDSVIAPLVAHCKTLGITCLVPSKAAITTLPDDTPFLEKEVYDMTYCNIEPTGWNEDYDLEHDTFETYSRRTHRARRMLKMVFCGAEKEKGGKGKTKKMIYDVK</sequence>
<dbReference type="GO" id="GO:0046872">
    <property type="term" value="F:metal ion binding"/>
    <property type="evidence" value="ECO:0007669"/>
    <property type="project" value="UniProtKB-KW"/>
</dbReference>
<dbReference type="PROSITE" id="PS51918">
    <property type="entry name" value="RADICAL_SAM"/>
    <property type="match status" value="1"/>
</dbReference>
<evidence type="ECO:0000256" key="3">
    <source>
        <dbReference type="ARBA" id="ARBA00022723"/>
    </source>
</evidence>
<dbReference type="InterPro" id="IPR007197">
    <property type="entry name" value="rSAM"/>
</dbReference>
<dbReference type="GO" id="GO:0003824">
    <property type="term" value="F:catalytic activity"/>
    <property type="evidence" value="ECO:0007669"/>
    <property type="project" value="InterPro"/>
</dbReference>
<organism evidence="7 8">
    <name type="scientific">Pseudoprevotella muciniphila</name>
    <dbReference type="NCBI Taxonomy" id="2133944"/>
    <lineage>
        <taxon>Bacteria</taxon>
        <taxon>Pseudomonadati</taxon>
        <taxon>Bacteroidota</taxon>
        <taxon>Bacteroidia</taxon>
        <taxon>Bacteroidales</taxon>
        <taxon>Prevotellaceae</taxon>
        <taxon>Pseudoprevotella</taxon>
    </lineage>
</organism>
<dbReference type="SFLD" id="SFLDG01067">
    <property type="entry name" value="SPASM/twitch_domain_containing"/>
    <property type="match status" value="1"/>
</dbReference>
<proteinExistence type="predicted"/>
<dbReference type="InterPro" id="IPR013785">
    <property type="entry name" value="Aldolase_TIM"/>
</dbReference>
<dbReference type="InterPro" id="IPR058240">
    <property type="entry name" value="rSAM_sf"/>
</dbReference>
<name>A0A5P8E5W9_9BACT</name>
<evidence type="ECO:0000256" key="5">
    <source>
        <dbReference type="ARBA" id="ARBA00023014"/>
    </source>
</evidence>
<feature type="domain" description="Radical SAM core" evidence="6">
    <location>
        <begin position="28"/>
        <end position="253"/>
    </location>
</feature>
<dbReference type="Pfam" id="PF04055">
    <property type="entry name" value="Radical_SAM"/>
    <property type="match status" value="1"/>
</dbReference>
<keyword evidence="4" id="KW-0408">Iron</keyword>
<reference evidence="7 8" key="1">
    <citation type="submission" date="2018-11" db="EMBL/GenBank/DDBJ databases">
        <authorList>
            <person name="Na S.W."/>
            <person name="Baik M."/>
        </authorList>
    </citation>
    <scope>NUCLEOTIDE SEQUENCE [LARGE SCALE GENOMIC DNA]</scope>
    <source>
        <strain evidence="7 8">E39</strain>
    </source>
</reference>
<dbReference type="PANTHER" id="PTHR11228:SF7">
    <property type="entry name" value="PQQA PEPTIDE CYCLASE"/>
    <property type="match status" value="1"/>
</dbReference>
<dbReference type="RefSeq" id="WP_111897225.1">
    <property type="nucleotide sequence ID" value="NZ_CP033459.1"/>
</dbReference>
<dbReference type="PANTHER" id="PTHR11228">
    <property type="entry name" value="RADICAL SAM DOMAIN PROTEIN"/>
    <property type="match status" value="1"/>
</dbReference>
<evidence type="ECO:0000259" key="6">
    <source>
        <dbReference type="PROSITE" id="PS51918"/>
    </source>
</evidence>
<evidence type="ECO:0000256" key="1">
    <source>
        <dbReference type="ARBA" id="ARBA00001966"/>
    </source>
</evidence>
<dbReference type="Proteomes" id="UP000249375">
    <property type="component" value="Chromosome"/>
</dbReference>
<evidence type="ECO:0000313" key="8">
    <source>
        <dbReference type="Proteomes" id="UP000249375"/>
    </source>
</evidence>
<dbReference type="SUPFAM" id="SSF102114">
    <property type="entry name" value="Radical SAM enzymes"/>
    <property type="match status" value="1"/>
</dbReference>
<keyword evidence="8" id="KW-1185">Reference proteome</keyword>
<dbReference type="AlphaFoldDB" id="A0A5P8E5W9"/>
<keyword evidence="2" id="KW-0949">S-adenosyl-L-methionine</keyword>
<evidence type="ECO:0000313" key="7">
    <source>
        <dbReference type="EMBL" id="QFQ12361.1"/>
    </source>
</evidence>
<comment type="cofactor">
    <cofactor evidence="1">
        <name>[4Fe-4S] cluster</name>
        <dbReference type="ChEBI" id="CHEBI:49883"/>
    </cofactor>
</comment>
<gene>
    <name evidence="7" type="ORF">C7Y71_004665</name>
</gene>
<accession>A0A5P8E5W9</accession>
<keyword evidence="5" id="KW-0411">Iron-sulfur</keyword>
<dbReference type="CDD" id="cd01335">
    <property type="entry name" value="Radical_SAM"/>
    <property type="match status" value="1"/>
</dbReference>
<dbReference type="GO" id="GO:0051536">
    <property type="term" value="F:iron-sulfur cluster binding"/>
    <property type="evidence" value="ECO:0007669"/>
    <property type="project" value="UniProtKB-KW"/>
</dbReference>
<dbReference type="OrthoDB" id="9808591at2"/>
<dbReference type="KEGG" id="alq:C7Y71_004665"/>
<dbReference type="SFLD" id="SFLDS00029">
    <property type="entry name" value="Radical_SAM"/>
    <property type="match status" value="1"/>
</dbReference>
<evidence type="ECO:0000256" key="4">
    <source>
        <dbReference type="ARBA" id="ARBA00023004"/>
    </source>
</evidence>
<dbReference type="EMBL" id="CP033459">
    <property type="protein sequence ID" value="QFQ12361.1"/>
    <property type="molecule type" value="Genomic_DNA"/>
</dbReference>
<keyword evidence="3" id="KW-0479">Metal-binding</keyword>
<dbReference type="Gene3D" id="3.20.20.70">
    <property type="entry name" value="Aldolase class I"/>
    <property type="match status" value="1"/>
</dbReference>
<protein>
    <submittedName>
        <fullName evidence="7">Radical SAM protein</fullName>
    </submittedName>
</protein>